<dbReference type="Pfam" id="PF20199">
    <property type="entry name" value="RepSA"/>
    <property type="match status" value="1"/>
</dbReference>
<keyword evidence="1" id="KW-0175">Coiled coil</keyword>
<comment type="caution">
    <text evidence="2">The sequence shown here is derived from an EMBL/GenBank/DDBJ whole genome shotgun (WGS) entry which is preliminary data.</text>
</comment>
<reference evidence="2 3" key="1">
    <citation type="submission" date="2023-01" db="EMBL/GenBank/DDBJ databases">
        <title>Draft genome sequence of Nocardiopsis sp. RSe5-2 isolated from halophytes.</title>
        <authorList>
            <person name="Duangmal K."/>
            <person name="Chantavorakit T."/>
        </authorList>
    </citation>
    <scope>NUCLEOTIDE SEQUENCE [LARGE SCALE GENOMIC DNA]</scope>
    <source>
        <strain evidence="2 3">RSe5-2</strain>
    </source>
</reference>
<evidence type="ECO:0000313" key="3">
    <source>
        <dbReference type="Proteomes" id="UP001527866"/>
    </source>
</evidence>
<proteinExistence type="predicted"/>
<dbReference type="Proteomes" id="UP001527866">
    <property type="component" value="Unassembled WGS sequence"/>
</dbReference>
<dbReference type="InterPro" id="IPR046828">
    <property type="entry name" value="RepSA"/>
</dbReference>
<dbReference type="EMBL" id="JAQFWQ010000011">
    <property type="protein sequence ID" value="MDA2810185.1"/>
    <property type="molecule type" value="Genomic_DNA"/>
</dbReference>
<evidence type="ECO:0008006" key="4">
    <source>
        <dbReference type="Google" id="ProtNLM"/>
    </source>
</evidence>
<keyword evidence="3" id="KW-1185">Reference proteome</keyword>
<protein>
    <recommendedName>
        <fullName evidence="4">Replication initiation protein</fullName>
    </recommendedName>
</protein>
<name>A0ABT4U130_9ACTN</name>
<accession>A0ABT4U130</accession>
<evidence type="ECO:0000313" key="2">
    <source>
        <dbReference type="EMBL" id="MDA2810185.1"/>
    </source>
</evidence>
<sequence>MGCDLVHEADHRVVGTPICPECWDYAGATLWNAHVGELWRRTRIAVGRALAPAASAALGRRVTVREVDRLLRVSYVKVAEYQRRGLVHLHAVVRLDGVDADDRGAVVAPPAWATPALLADAVRSAASLVSFPLPSPDGQLRSCEWGPQADVRDVTATGEDDPARIAAYLAKYATKTAADSAPAALAHRLRRLDLPGLVAKVGPHLARMAATAWALGGRRDLAHLGLRRWAHTLGYRGHLATKSRRFSTTMAALRNLRRTWRARQRVEQGGADPWAQAATGDAVLLGQWSYAGSGYTGLADADLAAGITADLEHARQEYRELIAREAALAREL</sequence>
<organism evidence="2 3">
    <name type="scientific">Nocardiopsis endophytica</name>
    <dbReference type="NCBI Taxonomy" id="3018445"/>
    <lineage>
        <taxon>Bacteria</taxon>
        <taxon>Bacillati</taxon>
        <taxon>Actinomycetota</taxon>
        <taxon>Actinomycetes</taxon>
        <taxon>Streptosporangiales</taxon>
        <taxon>Nocardiopsidaceae</taxon>
        <taxon>Nocardiopsis</taxon>
    </lineage>
</organism>
<evidence type="ECO:0000256" key="1">
    <source>
        <dbReference type="SAM" id="Coils"/>
    </source>
</evidence>
<gene>
    <name evidence="2" type="ORF">O4J56_06000</name>
</gene>
<feature type="coiled-coil region" evidence="1">
    <location>
        <begin position="304"/>
        <end position="331"/>
    </location>
</feature>